<protein>
    <submittedName>
        <fullName evidence="2">ALK tyrosine kinase receptor</fullName>
    </submittedName>
</protein>
<dbReference type="AlphaFoldDB" id="A0A4Z2HWA5"/>
<dbReference type="PROSITE" id="PS50060">
    <property type="entry name" value="MAM_2"/>
    <property type="match status" value="1"/>
</dbReference>
<evidence type="ECO:0000313" key="3">
    <source>
        <dbReference type="Proteomes" id="UP000314294"/>
    </source>
</evidence>
<evidence type="ECO:0000259" key="1">
    <source>
        <dbReference type="PROSITE" id="PS50060"/>
    </source>
</evidence>
<feature type="domain" description="MAM" evidence="1">
    <location>
        <begin position="64"/>
        <end position="91"/>
    </location>
</feature>
<name>A0A4Z2HWA5_9TELE</name>
<reference evidence="2 3" key="1">
    <citation type="submission" date="2019-03" db="EMBL/GenBank/DDBJ databases">
        <title>First draft genome of Liparis tanakae, snailfish: a comprehensive survey of snailfish specific genes.</title>
        <authorList>
            <person name="Kim W."/>
            <person name="Song I."/>
            <person name="Jeong J.-H."/>
            <person name="Kim D."/>
            <person name="Kim S."/>
            <person name="Ryu S."/>
            <person name="Song J.Y."/>
            <person name="Lee S.K."/>
        </authorList>
    </citation>
    <scope>NUCLEOTIDE SEQUENCE [LARGE SCALE GENOMIC DNA]</scope>
    <source>
        <tissue evidence="2">Muscle</tissue>
    </source>
</reference>
<keyword evidence="2" id="KW-0808">Transferase</keyword>
<evidence type="ECO:0000313" key="2">
    <source>
        <dbReference type="EMBL" id="TNN69977.1"/>
    </source>
</evidence>
<proteinExistence type="predicted"/>
<dbReference type="EMBL" id="SRLO01000169">
    <property type="protein sequence ID" value="TNN69977.1"/>
    <property type="molecule type" value="Genomic_DNA"/>
</dbReference>
<organism evidence="2 3">
    <name type="scientific">Liparis tanakae</name>
    <name type="common">Tanaka's snailfish</name>
    <dbReference type="NCBI Taxonomy" id="230148"/>
    <lineage>
        <taxon>Eukaryota</taxon>
        <taxon>Metazoa</taxon>
        <taxon>Chordata</taxon>
        <taxon>Craniata</taxon>
        <taxon>Vertebrata</taxon>
        <taxon>Euteleostomi</taxon>
        <taxon>Actinopterygii</taxon>
        <taxon>Neopterygii</taxon>
        <taxon>Teleostei</taxon>
        <taxon>Neoteleostei</taxon>
        <taxon>Acanthomorphata</taxon>
        <taxon>Eupercaria</taxon>
        <taxon>Perciformes</taxon>
        <taxon>Cottioidei</taxon>
        <taxon>Cottales</taxon>
        <taxon>Liparidae</taxon>
        <taxon>Liparis</taxon>
    </lineage>
</organism>
<keyword evidence="2" id="KW-0418">Kinase</keyword>
<sequence>MCSHGATVYLYTLLSSPGPNVTLVGRYHCHQGPGITLDKLCDFNADCPLADDEGDLCRHFLNGSYCSFEEGECGWQPVAGRGLSWRRLRNSVCTVRFWLCSGGLQRGSLSLWMAENGTGPEERRRLWHSAGELKSERGWKLVVTPLYGLSDWYGESSAV</sequence>
<dbReference type="InterPro" id="IPR000998">
    <property type="entry name" value="MAM_dom"/>
</dbReference>
<dbReference type="Proteomes" id="UP000314294">
    <property type="component" value="Unassembled WGS sequence"/>
</dbReference>
<accession>A0A4Z2HWA5</accession>
<dbReference type="InterPro" id="IPR013320">
    <property type="entry name" value="ConA-like_dom_sf"/>
</dbReference>
<keyword evidence="2" id="KW-0675">Receptor</keyword>
<gene>
    <name evidence="2" type="primary">Alk_1</name>
    <name evidence="2" type="ORF">EYF80_019850</name>
</gene>
<keyword evidence="3" id="KW-1185">Reference proteome</keyword>
<dbReference type="GO" id="GO:0016020">
    <property type="term" value="C:membrane"/>
    <property type="evidence" value="ECO:0007669"/>
    <property type="project" value="InterPro"/>
</dbReference>
<dbReference type="SUPFAM" id="SSF49899">
    <property type="entry name" value="Concanavalin A-like lectins/glucanases"/>
    <property type="match status" value="1"/>
</dbReference>
<comment type="caution">
    <text evidence="2">The sequence shown here is derived from an EMBL/GenBank/DDBJ whole genome shotgun (WGS) entry which is preliminary data.</text>
</comment>
<dbReference type="OrthoDB" id="65481at2759"/>
<dbReference type="GO" id="GO:0016301">
    <property type="term" value="F:kinase activity"/>
    <property type="evidence" value="ECO:0007669"/>
    <property type="project" value="UniProtKB-KW"/>
</dbReference>